<dbReference type="Gene3D" id="3.30.565.10">
    <property type="entry name" value="Histidine kinase-like ATPase, C-terminal domain"/>
    <property type="match status" value="1"/>
</dbReference>
<dbReference type="PANTHER" id="PTHR24421">
    <property type="entry name" value="NITRATE/NITRITE SENSOR PROTEIN NARX-RELATED"/>
    <property type="match status" value="1"/>
</dbReference>
<evidence type="ECO:0000259" key="6">
    <source>
        <dbReference type="PROSITE" id="PS50109"/>
    </source>
</evidence>
<keyword evidence="5" id="KW-0902">Two-component regulatory system</keyword>
<dbReference type="RefSeq" id="WP_380927517.1">
    <property type="nucleotide sequence ID" value="NZ_JBHUGS010000001.1"/>
</dbReference>
<dbReference type="SMART" id="SM00387">
    <property type="entry name" value="HATPase_c"/>
    <property type="match status" value="1"/>
</dbReference>
<reference evidence="8" key="1">
    <citation type="journal article" date="2019" name="Int. J. Syst. Evol. Microbiol.">
        <title>The Global Catalogue of Microorganisms (GCM) 10K type strain sequencing project: providing services to taxonomists for standard genome sequencing and annotation.</title>
        <authorList>
            <consortium name="The Broad Institute Genomics Platform"/>
            <consortium name="The Broad Institute Genome Sequencing Center for Infectious Disease"/>
            <person name="Wu L."/>
            <person name="Ma J."/>
        </authorList>
    </citation>
    <scope>NUCLEOTIDE SEQUENCE [LARGE SCALE GENOMIC DNA]</scope>
    <source>
        <strain evidence="8">CGMCC 1.12702</strain>
    </source>
</reference>
<evidence type="ECO:0000313" key="7">
    <source>
        <dbReference type="EMBL" id="MFD1949839.1"/>
    </source>
</evidence>
<evidence type="ECO:0000256" key="1">
    <source>
        <dbReference type="ARBA" id="ARBA00000085"/>
    </source>
</evidence>
<sequence>MSRSDRALWAADALHRANNLTQMSSSLASLGSGKRFGPVADDHVGRARALSRAYAELGTVDGSDRHVPCAPLLMAIVERLVALFGEARSINVRIMVEPVALPHDQRRALTLIASELVINALKYAFPDEAAGTIDVSLRQRGPDILLSVADDGCGMPANHAHGRGQGTGLMARLCALLNAAMQCDTGPGGSTIVISMPLTAAQ</sequence>
<dbReference type="GO" id="GO:0005524">
    <property type="term" value="F:ATP binding"/>
    <property type="evidence" value="ECO:0007669"/>
    <property type="project" value="UniProtKB-KW"/>
</dbReference>
<evidence type="ECO:0000256" key="2">
    <source>
        <dbReference type="ARBA" id="ARBA00012438"/>
    </source>
</evidence>
<keyword evidence="4" id="KW-0418">Kinase</keyword>
<keyword evidence="7" id="KW-0067">ATP-binding</keyword>
<evidence type="ECO:0000256" key="4">
    <source>
        <dbReference type="ARBA" id="ARBA00022777"/>
    </source>
</evidence>
<comment type="catalytic activity">
    <reaction evidence="1">
        <text>ATP + protein L-histidine = ADP + protein N-phospho-L-histidine.</text>
        <dbReference type="EC" id="2.7.13.3"/>
    </reaction>
</comment>
<comment type="caution">
    <text evidence="7">The sequence shown here is derived from an EMBL/GenBank/DDBJ whole genome shotgun (WGS) entry which is preliminary data.</text>
</comment>
<dbReference type="PROSITE" id="PS50109">
    <property type="entry name" value="HIS_KIN"/>
    <property type="match status" value="1"/>
</dbReference>
<dbReference type="InterPro" id="IPR036890">
    <property type="entry name" value="HATPase_C_sf"/>
</dbReference>
<evidence type="ECO:0000256" key="5">
    <source>
        <dbReference type="ARBA" id="ARBA00023012"/>
    </source>
</evidence>
<keyword evidence="3" id="KW-0808">Transferase</keyword>
<dbReference type="EC" id="2.7.13.3" evidence="2"/>
<dbReference type="EMBL" id="JBHUGS010000001">
    <property type="protein sequence ID" value="MFD1949839.1"/>
    <property type="molecule type" value="Genomic_DNA"/>
</dbReference>
<dbReference type="InterPro" id="IPR003594">
    <property type="entry name" value="HATPase_dom"/>
</dbReference>
<keyword evidence="8" id="KW-1185">Reference proteome</keyword>
<feature type="domain" description="Histidine kinase" evidence="6">
    <location>
        <begin position="109"/>
        <end position="200"/>
    </location>
</feature>
<dbReference type="Pfam" id="PF02518">
    <property type="entry name" value="HATPase_c"/>
    <property type="match status" value="1"/>
</dbReference>
<protein>
    <recommendedName>
        <fullName evidence="2">histidine kinase</fullName>
        <ecNumber evidence="2">2.7.13.3</ecNumber>
    </recommendedName>
</protein>
<gene>
    <name evidence="7" type="ORF">ACFSGX_03530</name>
</gene>
<evidence type="ECO:0000256" key="3">
    <source>
        <dbReference type="ARBA" id="ARBA00022679"/>
    </source>
</evidence>
<proteinExistence type="predicted"/>
<name>A0ABW4TVP4_9SPHN</name>
<accession>A0ABW4TVP4</accession>
<organism evidence="7 8">
    <name type="scientific">Sphingomonas arantia</name>
    <dbReference type="NCBI Taxonomy" id="1460676"/>
    <lineage>
        <taxon>Bacteria</taxon>
        <taxon>Pseudomonadati</taxon>
        <taxon>Pseudomonadota</taxon>
        <taxon>Alphaproteobacteria</taxon>
        <taxon>Sphingomonadales</taxon>
        <taxon>Sphingomonadaceae</taxon>
        <taxon>Sphingomonas</taxon>
    </lineage>
</organism>
<dbReference type="InterPro" id="IPR050482">
    <property type="entry name" value="Sensor_HK_TwoCompSys"/>
</dbReference>
<dbReference type="CDD" id="cd00075">
    <property type="entry name" value="HATPase"/>
    <property type="match status" value="1"/>
</dbReference>
<evidence type="ECO:0000313" key="8">
    <source>
        <dbReference type="Proteomes" id="UP001597400"/>
    </source>
</evidence>
<dbReference type="InterPro" id="IPR005467">
    <property type="entry name" value="His_kinase_dom"/>
</dbReference>
<dbReference type="PANTHER" id="PTHR24421:SF10">
    <property type="entry name" value="NITRATE_NITRITE SENSOR PROTEIN NARQ"/>
    <property type="match status" value="1"/>
</dbReference>
<dbReference type="Proteomes" id="UP001597400">
    <property type="component" value="Unassembled WGS sequence"/>
</dbReference>
<dbReference type="SUPFAM" id="SSF55874">
    <property type="entry name" value="ATPase domain of HSP90 chaperone/DNA topoisomerase II/histidine kinase"/>
    <property type="match status" value="1"/>
</dbReference>
<keyword evidence="7" id="KW-0547">Nucleotide-binding</keyword>